<proteinExistence type="predicted"/>
<keyword evidence="1" id="KW-0472">Membrane</keyword>
<protein>
    <submittedName>
        <fullName evidence="2">Uncharacterized protein</fullName>
    </submittedName>
</protein>
<accession>A0A6J4RPN7</accession>
<sequence>MSATTATRRPGSPPLLKRMVIARPLSAFFVLAFVGGWTVLLPTVLFESGFGLIPIPRLAPRRSHRGGTVVPTGPR</sequence>
<dbReference type="AlphaFoldDB" id="A0A6J4RPN7"/>
<name>A0A6J4RPN7_9ACTN</name>
<gene>
    <name evidence="2" type="ORF">AVDCRST_MAG05-716</name>
</gene>
<feature type="transmembrane region" description="Helical" evidence="1">
    <location>
        <begin position="20"/>
        <end position="40"/>
    </location>
</feature>
<evidence type="ECO:0000256" key="1">
    <source>
        <dbReference type="SAM" id="Phobius"/>
    </source>
</evidence>
<organism evidence="2">
    <name type="scientific">uncultured Rubrobacteraceae bacterium</name>
    <dbReference type="NCBI Taxonomy" id="349277"/>
    <lineage>
        <taxon>Bacteria</taxon>
        <taxon>Bacillati</taxon>
        <taxon>Actinomycetota</taxon>
        <taxon>Rubrobacteria</taxon>
        <taxon>Rubrobacterales</taxon>
        <taxon>Rubrobacteraceae</taxon>
        <taxon>environmental samples</taxon>
    </lineage>
</organism>
<evidence type="ECO:0000313" key="2">
    <source>
        <dbReference type="EMBL" id="CAA9473151.1"/>
    </source>
</evidence>
<keyword evidence="1" id="KW-1133">Transmembrane helix</keyword>
<keyword evidence="1" id="KW-0812">Transmembrane</keyword>
<reference evidence="2" key="1">
    <citation type="submission" date="2020-02" db="EMBL/GenBank/DDBJ databases">
        <authorList>
            <person name="Meier V. D."/>
        </authorList>
    </citation>
    <scope>NUCLEOTIDE SEQUENCE</scope>
    <source>
        <strain evidence="2">AVDCRST_MAG05</strain>
    </source>
</reference>
<dbReference type="EMBL" id="CADCVM010000082">
    <property type="protein sequence ID" value="CAA9473151.1"/>
    <property type="molecule type" value="Genomic_DNA"/>
</dbReference>